<dbReference type="Proteomes" id="UP000005038">
    <property type="component" value="Unassembled WGS sequence"/>
</dbReference>
<dbReference type="RefSeq" id="WP_007240421.1">
    <property type="nucleotide sequence ID" value="NZ_BAFB01000204.1"/>
</dbReference>
<dbReference type="Pfam" id="PF00702">
    <property type="entry name" value="Hydrolase"/>
    <property type="match status" value="1"/>
</dbReference>
<dbReference type="GO" id="GO:0019120">
    <property type="term" value="F:hydrolase activity, acting on acid halide bonds, in C-halide compounds"/>
    <property type="evidence" value="ECO:0007669"/>
    <property type="project" value="InterPro"/>
</dbReference>
<dbReference type="InterPro" id="IPR023214">
    <property type="entry name" value="HAD_sf"/>
</dbReference>
<dbReference type="PANTHER" id="PTHR43316:SF3">
    <property type="entry name" value="HALOACID DEHALOGENASE, TYPE II (AFU_ORTHOLOGUE AFUA_2G07750)-RELATED"/>
    <property type="match status" value="1"/>
</dbReference>
<reference evidence="3" key="1">
    <citation type="submission" date="2012-02" db="EMBL/GenBank/DDBJ databases">
        <title>Whole genome shotgun sequence of Gordonia otitidis NBRC 100426.</title>
        <authorList>
            <person name="Yoshida I."/>
            <person name="Hosoyama A."/>
            <person name="Tsuchikane K."/>
            <person name="Katsumata H."/>
            <person name="Yamazaki S."/>
            <person name="Fujita N."/>
        </authorList>
    </citation>
    <scope>NUCLEOTIDE SEQUENCE [LARGE SCALE GENOMIC DNA]</scope>
    <source>
        <strain evidence="3">NBRC 100426</strain>
    </source>
</reference>
<accession>H5TRX9</accession>
<sequence length="224" mass="24660">MVTVLAVDTFGTVTDWHSGVSAVLAEQFPTVDSAQLARDWRGTYAPALGEVESGARQWTLLDDLHRELLRDSYGITATPKQLDTAVHAWHVIPGWPDSADGIRRLTSKFVVSALSNGNVALLSEMAKHNGFDWDFLGGADLWRHYKPSRAVYLGIARLMQVEPSDVLMVATHASDLDAARACGLRTAYIERPREWGAVHKDETPNPLDDFRATGFDDLADQLGC</sequence>
<dbReference type="PANTHER" id="PTHR43316">
    <property type="entry name" value="HYDROLASE, HALOACID DELAHOGENASE-RELATED"/>
    <property type="match status" value="1"/>
</dbReference>
<evidence type="ECO:0000313" key="4">
    <source>
        <dbReference type="Proteomes" id="UP000005038"/>
    </source>
</evidence>
<dbReference type="NCBIfam" id="TIGR01493">
    <property type="entry name" value="HAD-SF-IA-v2"/>
    <property type="match status" value="1"/>
</dbReference>
<dbReference type="OrthoDB" id="3774052at2"/>
<proteinExistence type="inferred from homology"/>
<gene>
    <name evidence="3" type="ORF">GOOTI_204_00150</name>
</gene>
<dbReference type="AlphaFoldDB" id="H5TRX9"/>
<evidence type="ECO:0000256" key="2">
    <source>
        <dbReference type="ARBA" id="ARBA00022801"/>
    </source>
</evidence>
<name>H5TRX9_GORO1</name>
<evidence type="ECO:0000313" key="3">
    <source>
        <dbReference type="EMBL" id="GAB36237.1"/>
    </source>
</evidence>
<dbReference type="InterPro" id="IPR006439">
    <property type="entry name" value="HAD-SF_hydro_IA"/>
</dbReference>
<comment type="similarity">
    <text evidence="1">Belongs to the HAD-like hydrolase superfamily. S-2-haloalkanoic acid dehalogenase family.</text>
</comment>
<dbReference type="InterPro" id="IPR023198">
    <property type="entry name" value="PGP-like_dom2"/>
</dbReference>
<dbReference type="InterPro" id="IPR006328">
    <property type="entry name" value="2-HAD"/>
</dbReference>
<dbReference type="Gene3D" id="3.40.50.1000">
    <property type="entry name" value="HAD superfamily/HAD-like"/>
    <property type="match status" value="1"/>
</dbReference>
<keyword evidence="2 3" id="KW-0378">Hydrolase</keyword>
<keyword evidence="4" id="KW-1185">Reference proteome</keyword>
<evidence type="ECO:0000256" key="1">
    <source>
        <dbReference type="ARBA" id="ARBA00008106"/>
    </source>
</evidence>
<organism evidence="3 4">
    <name type="scientific">Gordonia otitidis (strain DSM 44809 / CCUG 52243 / JCM 12355 / NBRC 100426 / IFM 10032)</name>
    <dbReference type="NCBI Taxonomy" id="1108044"/>
    <lineage>
        <taxon>Bacteria</taxon>
        <taxon>Bacillati</taxon>
        <taxon>Actinomycetota</taxon>
        <taxon>Actinomycetes</taxon>
        <taxon>Mycobacteriales</taxon>
        <taxon>Gordoniaceae</taxon>
        <taxon>Gordonia</taxon>
    </lineage>
</organism>
<dbReference type="InterPro" id="IPR036412">
    <property type="entry name" value="HAD-like_sf"/>
</dbReference>
<dbReference type="STRING" id="1108044.GOOTI_204_00150"/>
<dbReference type="NCBIfam" id="TIGR01428">
    <property type="entry name" value="HAD_type_II"/>
    <property type="match status" value="1"/>
</dbReference>
<comment type="caution">
    <text evidence="3">The sequence shown here is derived from an EMBL/GenBank/DDBJ whole genome shotgun (WGS) entry which is preliminary data.</text>
</comment>
<dbReference type="SUPFAM" id="SSF56784">
    <property type="entry name" value="HAD-like"/>
    <property type="match status" value="1"/>
</dbReference>
<dbReference type="InterPro" id="IPR051540">
    <property type="entry name" value="S-2-haloacid_dehalogenase"/>
</dbReference>
<protein>
    <submittedName>
        <fullName evidence="3">Epoxide hydrolase</fullName>
    </submittedName>
</protein>
<dbReference type="EMBL" id="BAFB01000204">
    <property type="protein sequence ID" value="GAB36237.1"/>
    <property type="molecule type" value="Genomic_DNA"/>
</dbReference>
<dbReference type="Gene3D" id="1.10.150.240">
    <property type="entry name" value="Putative phosphatase, domain 2"/>
    <property type="match status" value="1"/>
</dbReference>